<name>A0AAV5GS28_9BASI</name>
<dbReference type="EMBL" id="BQKY01000013">
    <property type="protein sequence ID" value="GJN93309.1"/>
    <property type="molecule type" value="Genomic_DNA"/>
</dbReference>
<evidence type="ECO:0000313" key="1">
    <source>
        <dbReference type="EMBL" id="GJN93309.1"/>
    </source>
</evidence>
<evidence type="ECO:0000313" key="2">
    <source>
        <dbReference type="Proteomes" id="UP001342314"/>
    </source>
</evidence>
<keyword evidence="2" id="KW-1185">Reference proteome</keyword>
<accession>A0AAV5GS28</accession>
<dbReference type="Proteomes" id="UP001342314">
    <property type="component" value="Unassembled WGS sequence"/>
</dbReference>
<comment type="caution">
    <text evidence="1">The sequence shown here is derived from an EMBL/GenBank/DDBJ whole genome shotgun (WGS) entry which is preliminary data.</text>
</comment>
<gene>
    <name evidence="1" type="ORF">Rhopal_006356-T1</name>
</gene>
<proteinExistence type="predicted"/>
<dbReference type="AlphaFoldDB" id="A0AAV5GS28"/>
<sequence>MQHFKESIIIAEALGATFLVTRMQSEHGYSTSDFINSPAALEAAVRLSRTITAGQFRGSMRMDNINRILRDLHAEFGTDNLDVTVAMEGHDDVVLAQLDTPQWRVVDTGNVTHDLRALAANNVLLLGGSSYGVLGHLIAPRGLTIVEMGRGHQKYDNTSAFGRLSVKMPEYNPEVLKRLPALVSPV</sequence>
<organism evidence="1 2">
    <name type="scientific">Rhodotorula paludigena</name>
    <dbReference type="NCBI Taxonomy" id="86838"/>
    <lineage>
        <taxon>Eukaryota</taxon>
        <taxon>Fungi</taxon>
        <taxon>Dikarya</taxon>
        <taxon>Basidiomycota</taxon>
        <taxon>Pucciniomycotina</taxon>
        <taxon>Microbotryomycetes</taxon>
        <taxon>Sporidiobolales</taxon>
        <taxon>Sporidiobolaceae</taxon>
        <taxon>Rhodotorula</taxon>
    </lineage>
</organism>
<reference evidence="1 2" key="1">
    <citation type="submission" date="2021-12" db="EMBL/GenBank/DDBJ databases">
        <title>High titer production of polyol ester of fatty acids by Rhodotorula paludigena BS15 towards product separation-free biomass refinery.</title>
        <authorList>
            <person name="Mano J."/>
            <person name="Ono H."/>
            <person name="Tanaka T."/>
            <person name="Naito K."/>
            <person name="Sushida H."/>
            <person name="Ike M."/>
            <person name="Tokuyasu K."/>
            <person name="Kitaoka M."/>
        </authorList>
    </citation>
    <scope>NUCLEOTIDE SEQUENCE [LARGE SCALE GENOMIC DNA]</scope>
    <source>
        <strain evidence="1 2">BS15</strain>
    </source>
</reference>
<protein>
    <submittedName>
        <fullName evidence="1">Uncharacterized protein</fullName>
    </submittedName>
</protein>